<gene>
    <name evidence="4" type="ORF">GCM10009858_18190</name>
</gene>
<evidence type="ECO:0000313" key="4">
    <source>
        <dbReference type="EMBL" id="GAA2480923.1"/>
    </source>
</evidence>
<dbReference type="CDD" id="cd05379">
    <property type="entry name" value="CAP_bacterial"/>
    <property type="match status" value="1"/>
</dbReference>
<dbReference type="InterPro" id="IPR014044">
    <property type="entry name" value="CAP_dom"/>
</dbReference>
<dbReference type="PANTHER" id="PTHR31157">
    <property type="entry name" value="SCP DOMAIN-CONTAINING PROTEIN"/>
    <property type="match status" value="1"/>
</dbReference>
<sequence>MGRHTDPAIIGSRRAAVVTLVVSALLVIGGFAILNQAGDLRLRPTQPPTSPASVSPTGRVDGVEQPGPTASTSVTGVPSPTTAPPSLTGSPSPSPSLTTRAPAPLRTAVPAGTPSVTPDASPSTTGPAAPSAAPPRAGVAHQVLALVNVERNRAGCGPVSANAALQSAAQGHSDDMAARDYFSHTSPDGSTFADRIRAAGYRGGAIAENIAAGQASAKDVMRAWMASPGHRANILNCTYRDIGVGYATGGSYGTYWTQTFGG</sequence>
<dbReference type="SUPFAM" id="SSF55797">
    <property type="entry name" value="PR-1-like"/>
    <property type="match status" value="1"/>
</dbReference>
<dbReference type="InterPro" id="IPR035940">
    <property type="entry name" value="CAP_sf"/>
</dbReference>
<name>A0ABN3LEA3_9MICO</name>
<keyword evidence="5" id="KW-1185">Reference proteome</keyword>
<dbReference type="Pfam" id="PF00188">
    <property type="entry name" value="CAP"/>
    <property type="match status" value="1"/>
</dbReference>
<evidence type="ECO:0000256" key="2">
    <source>
        <dbReference type="SAM" id="Phobius"/>
    </source>
</evidence>
<organism evidence="4 5">
    <name type="scientific">Terrabacter carboxydivorans</name>
    <dbReference type="NCBI Taxonomy" id="619730"/>
    <lineage>
        <taxon>Bacteria</taxon>
        <taxon>Bacillati</taxon>
        <taxon>Actinomycetota</taxon>
        <taxon>Actinomycetes</taxon>
        <taxon>Micrococcales</taxon>
        <taxon>Intrasporangiaceae</taxon>
        <taxon>Terrabacter</taxon>
    </lineage>
</organism>
<dbReference type="EMBL" id="BAAARE010000007">
    <property type="protein sequence ID" value="GAA2480923.1"/>
    <property type="molecule type" value="Genomic_DNA"/>
</dbReference>
<feature type="compositionally biased region" description="Low complexity" evidence="1">
    <location>
        <begin position="117"/>
        <end position="136"/>
    </location>
</feature>
<keyword evidence="2" id="KW-0472">Membrane</keyword>
<feature type="region of interest" description="Disordered" evidence="1">
    <location>
        <begin position="41"/>
        <end position="136"/>
    </location>
</feature>
<reference evidence="4 5" key="1">
    <citation type="journal article" date="2019" name="Int. J. Syst. Evol. Microbiol.">
        <title>The Global Catalogue of Microorganisms (GCM) 10K type strain sequencing project: providing services to taxonomists for standard genome sequencing and annotation.</title>
        <authorList>
            <consortium name="The Broad Institute Genomics Platform"/>
            <consortium name="The Broad Institute Genome Sequencing Center for Infectious Disease"/>
            <person name="Wu L."/>
            <person name="Ma J."/>
        </authorList>
    </citation>
    <scope>NUCLEOTIDE SEQUENCE [LARGE SCALE GENOMIC DNA]</scope>
    <source>
        <strain evidence="4 5">JCM 16259</strain>
    </source>
</reference>
<evidence type="ECO:0000256" key="1">
    <source>
        <dbReference type="SAM" id="MobiDB-lite"/>
    </source>
</evidence>
<keyword evidence="2" id="KW-0812">Transmembrane</keyword>
<feature type="compositionally biased region" description="Low complexity" evidence="1">
    <location>
        <begin position="68"/>
        <end position="104"/>
    </location>
</feature>
<proteinExistence type="predicted"/>
<protein>
    <recommendedName>
        <fullName evidence="3">SCP domain-containing protein</fullName>
    </recommendedName>
</protein>
<dbReference type="Gene3D" id="3.40.33.10">
    <property type="entry name" value="CAP"/>
    <property type="match status" value="1"/>
</dbReference>
<evidence type="ECO:0000259" key="3">
    <source>
        <dbReference type="Pfam" id="PF00188"/>
    </source>
</evidence>
<keyword evidence="2" id="KW-1133">Transmembrane helix</keyword>
<dbReference type="Proteomes" id="UP001500730">
    <property type="component" value="Unassembled WGS sequence"/>
</dbReference>
<feature type="domain" description="SCP" evidence="3">
    <location>
        <begin position="144"/>
        <end position="260"/>
    </location>
</feature>
<feature type="transmembrane region" description="Helical" evidence="2">
    <location>
        <begin position="15"/>
        <end position="34"/>
    </location>
</feature>
<accession>A0ABN3LEA3</accession>
<comment type="caution">
    <text evidence="4">The sequence shown here is derived from an EMBL/GenBank/DDBJ whole genome shotgun (WGS) entry which is preliminary data.</text>
</comment>
<dbReference type="PANTHER" id="PTHR31157:SF1">
    <property type="entry name" value="SCP DOMAIN-CONTAINING PROTEIN"/>
    <property type="match status" value="1"/>
</dbReference>
<dbReference type="RefSeq" id="WP_344254540.1">
    <property type="nucleotide sequence ID" value="NZ_BAAARE010000007.1"/>
</dbReference>
<evidence type="ECO:0000313" key="5">
    <source>
        <dbReference type="Proteomes" id="UP001500730"/>
    </source>
</evidence>